<feature type="region of interest" description="Disordered" evidence="1">
    <location>
        <begin position="80"/>
        <end position="99"/>
    </location>
</feature>
<dbReference type="Proteomes" id="UP000031670">
    <property type="component" value="Unassembled WGS sequence"/>
</dbReference>
<protein>
    <submittedName>
        <fullName evidence="2">Uncharacterized protein</fullName>
    </submittedName>
</protein>
<name>A0A0B8PS71_9VIBR</name>
<dbReference type="AlphaFoldDB" id="A0A0B8PS71"/>
<dbReference type="EMBL" id="BBSA01000020">
    <property type="protein sequence ID" value="GAM65479.1"/>
    <property type="molecule type" value="Genomic_DNA"/>
</dbReference>
<feature type="compositionally biased region" description="Low complexity" evidence="1">
    <location>
        <begin position="20"/>
        <end position="32"/>
    </location>
</feature>
<feature type="region of interest" description="Disordered" evidence="1">
    <location>
        <begin position="1"/>
        <end position="34"/>
    </location>
</feature>
<reference evidence="2 3" key="1">
    <citation type="submission" date="2015-01" db="EMBL/GenBank/DDBJ databases">
        <title>Vibrio sp. C5 JCM 19232 whole genome shotgun sequence.</title>
        <authorList>
            <person name="Sawabe T."/>
            <person name="Meirelles P."/>
            <person name="Feng G."/>
            <person name="Sayaka M."/>
            <person name="Hattori M."/>
            <person name="Ohkuma M."/>
        </authorList>
    </citation>
    <scope>NUCLEOTIDE SEQUENCE [LARGE SCALE GENOMIC DNA]</scope>
    <source>
        <strain evidence="2 3">JCM19232</strain>
    </source>
</reference>
<evidence type="ECO:0000256" key="1">
    <source>
        <dbReference type="SAM" id="MobiDB-lite"/>
    </source>
</evidence>
<gene>
    <name evidence="2" type="ORF">JCM19232_4979</name>
</gene>
<organism evidence="2 3">
    <name type="scientific">Vibrio ishigakensis</name>
    <dbReference type="NCBI Taxonomy" id="1481914"/>
    <lineage>
        <taxon>Bacteria</taxon>
        <taxon>Pseudomonadati</taxon>
        <taxon>Pseudomonadota</taxon>
        <taxon>Gammaproteobacteria</taxon>
        <taxon>Vibrionales</taxon>
        <taxon>Vibrionaceae</taxon>
        <taxon>Vibrio</taxon>
    </lineage>
</organism>
<accession>A0A0B8PS71</accession>
<sequence length="167" mass="17724">MAAQTQPRPAPPKPITPNSAKAAATAAVKPAPQKVTPTLKLDDYAQRLAERSEVMAQKKVEAEIAQANLTLHQATQTGYVPSTDIIKRPPSSGGAPTPSRLKAIDRLTLNGLFVEGENKSAYLSLDGNNPTLAKIGERLHGVTITNITGQGVQLTQGDRTRVLEGKL</sequence>
<comment type="caution">
    <text evidence="2">The sequence shown here is derived from an EMBL/GenBank/DDBJ whole genome shotgun (WGS) entry which is preliminary data.</text>
</comment>
<reference evidence="2 3" key="2">
    <citation type="submission" date="2015-01" db="EMBL/GenBank/DDBJ databases">
        <authorList>
            <consortium name="NBRP consortium"/>
            <person name="Sawabe T."/>
            <person name="Meirelles P."/>
            <person name="Feng G."/>
            <person name="Sayaka M."/>
            <person name="Hattori M."/>
            <person name="Ohkuma M."/>
        </authorList>
    </citation>
    <scope>NUCLEOTIDE SEQUENCE [LARGE SCALE GENOMIC DNA]</scope>
    <source>
        <strain evidence="2 3">JCM19232</strain>
    </source>
</reference>
<evidence type="ECO:0000313" key="3">
    <source>
        <dbReference type="Proteomes" id="UP000031670"/>
    </source>
</evidence>
<evidence type="ECO:0000313" key="2">
    <source>
        <dbReference type="EMBL" id="GAM65479.1"/>
    </source>
</evidence>
<proteinExistence type="predicted"/>